<dbReference type="SUPFAM" id="SSF55781">
    <property type="entry name" value="GAF domain-like"/>
    <property type="match status" value="1"/>
</dbReference>
<proteinExistence type="predicted"/>
<dbReference type="Gene3D" id="1.10.10.10">
    <property type="entry name" value="Winged helix-like DNA-binding domain superfamily/Winged helix DNA-binding domain"/>
    <property type="match status" value="1"/>
</dbReference>
<evidence type="ECO:0000256" key="4">
    <source>
        <dbReference type="SAM" id="MobiDB-lite"/>
    </source>
</evidence>
<name>A0A2T0ZXU6_9ACTN</name>
<feature type="domain" description="HTH iclR-type" evidence="5">
    <location>
        <begin position="65"/>
        <end position="127"/>
    </location>
</feature>
<sequence length="313" mass="33564">MQWIPKAGSGAPATCFDRAWRPLPNETLREPSTSVAMTQREAAAPGERSGSLVSETYDAGMSPQVPAVSRAAAILRFLSSSAVPVSATRIAEAVGAPRSSTYHLLSALQAEGFVMHLPDERRYLLGLGAAELGSTYSQQASLSLQGHPLMARLVRKVRYPVHLGLLHGREVLYIVEQRPPHSQPLVTEPQVQLPAHVTASGRSMLALLPPSQVTALFSAPAAFVGRTGEGPKSLPALRRLLSDERAQGFSFEREEVTLGMSSIAVACLDRHGRPAASVAMTFPASRREFPDGALEALRRTAYQLSIRIGFPGA</sequence>
<dbReference type="InterPro" id="IPR029016">
    <property type="entry name" value="GAF-like_dom_sf"/>
</dbReference>
<dbReference type="AlphaFoldDB" id="A0A2T0ZXU6"/>
<dbReference type="InterPro" id="IPR036388">
    <property type="entry name" value="WH-like_DNA-bd_sf"/>
</dbReference>
<keyword evidence="3" id="KW-0804">Transcription</keyword>
<dbReference type="InterPro" id="IPR036390">
    <property type="entry name" value="WH_DNA-bd_sf"/>
</dbReference>
<gene>
    <name evidence="7" type="ORF">CLV47_11158</name>
</gene>
<dbReference type="Proteomes" id="UP000237752">
    <property type="component" value="Unassembled WGS sequence"/>
</dbReference>
<organism evidence="7 8">
    <name type="scientific">Antricoccus suffuscus</name>
    <dbReference type="NCBI Taxonomy" id="1629062"/>
    <lineage>
        <taxon>Bacteria</taxon>
        <taxon>Bacillati</taxon>
        <taxon>Actinomycetota</taxon>
        <taxon>Actinomycetes</taxon>
        <taxon>Geodermatophilales</taxon>
        <taxon>Antricoccaceae</taxon>
        <taxon>Antricoccus</taxon>
    </lineage>
</organism>
<evidence type="ECO:0000313" key="8">
    <source>
        <dbReference type="Proteomes" id="UP000237752"/>
    </source>
</evidence>
<comment type="caution">
    <text evidence="7">The sequence shown here is derived from an EMBL/GenBank/DDBJ whole genome shotgun (WGS) entry which is preliminary data.</text>
</comment>
<evidence type="ECO:0000259" key="6">
    <source>
        <dbReference type="PROSITE" id="PS51078"/>
    </source>
</evidence>
<dbReference type="PANTHER" id="PTHR30136">
    <property type="entry name" value="HELIX-TURN-HELIX TRANSCRIPTIONAL REGULATOR, ICLR FAMILY"/>
    <property type="match status" value="1"/>
</dbReference>
<keyword evidence="1" id="KW-0805">Transcription regulation</keyword>
<evidence type="ECO:0000256" key="3">
    <source>
        <dbReference type="ARBA" id="ARBA00023163"/>
    </source>
</evidence>
<evidence type="ECO:0000313" key="7">
    <source>
        <dbReference type="EMBL" id="PRZ41182.1"/>
    </source>
</evidence>
<dbReference type="EMBL" id="PVUE01000011">
    <property type="protein sequence ID" value="PRZ41182.1"/>
    <property type="molecule type" value="Genomic_DNA"/>
</dbReference>
<dbReference type="Gene3D" id="3.30.450.40">
    <property type="match status" value="1"/>
</dbReference>
<dbReference type="PANTHER" id="PTHR30136:SF35">
    <property type="entry name" value="HTH-TYPE TRANSCRIPTIONAL REGULATOR RV1719"/>
    <property type="match status" value="1"/>
</dbReference>
<dbReference type="PROSITE" id="PS51077">
    <property type="entry name" value="HTH_ICLR"/>
    <property type="match status" value="1"/>
</dbReference>
<dbReference type="SMART" id="SM00346">
    <property type="entry name" value="HTH_ICLR"/>
    <property type="match status" value="1"/>
</dbReference>
<protein>
    <submittedName>
        <fullName evidence="7">IclR family transcriptional regulator</fullName>
    </submittedName>
</protein>
<evidence type="ECO:0000256" key="1">
    <source>
        <dbReference type="ARBA" id="ARBA00023015"/>
    </source>
</evidence>
<reference evidence="7 8" key="1">
    <citation type="submission" date="2018-03" db="EMBL/GenBank/DDBJ databases">
        <title>Genomic Encyclopedia of Archaeal and Bacterial Type Strains, Phase II (KMG-II): from individual species to whole genera.</title>
        <authorList>
            <person name="Goeker M."/>
        </authorList>
    </citation>
    <scope>NUCLEOTIDE SEQUENCE [LARGE SCALE GENOMIC DNA]</scope>
    <source>
        <strain evidence="7 8">DSM 100065</strain>
    </source>
</reference>
<dbReference type="GO" id="GO:0003700">
    <property type="term" value="F:DNA-binding transcription factor activity"/>
    <property type="evidence" value="ECO:0007669"/>
    <property type="project" value="TreeGrafter"/>
</dbReference>
<dbReference type="InterPro" id="IPR005471">
    <property type="entry name" value="Tscrpt_reg_IclR_N"/>
</dbReference>
<accession>A0A2T0ZXU6</accession>
<dbReference type="Pfam" id="PF01614">
    <property type="entry name" value="IclR_C"/>
    <property type="match status" value="1"/>
</dbReference>
<evidence type="ECO:0000259" key="5">
    <source>
        <dbReference type="PROSITE" id="PS51077"/>
    </source>
</evidence>
<dbReference type="PROSITE" id="PS51078">
    <property type="entry name" value="ICLR_ED"/>
    <property type="match status" value="1"/>
</dbReference>
<feature type="region of interest" description="Disordered" evidence="4">
    <location>
        <begin position="30"/>
        <end position="50"/>
    </location>
</feature>
<dbReference type="SUPFAM" id="SSF46785">
    <property type="entry name" value="Winged helix' DNA-binding domain"/>
    <property type="match status" value="1"/>
</dbReference>
<dbReference type="InterPro" id="IPR014757">
    <property type="entry name" value="Tscrpt_reg_IclR_C"/>
</dbReference>
<dbReference type="Pfam" id="PF09339">
    <property type="entry name" value="HTH_IclR"/>
    <property type="match status" value="1"/>
</dbReference>
<keyword evidence="8" id="KW-1185">Reference proteome</keyword>
<keyword evidence="2" id="KW-0238">DNA-binding</keyword>
<dbReference type="GO" id="GO:0045892">
    <property type="term" value="P:negative regulation of DNA-templated transcription"/>
    <property type="evidence" value="ECO:0007669"/>
    <property type="project" value="TreeGrafter"/>
</dbReference>
<dbReference type="InterPro" id="IPR050707">
    <property type="entry name" value="HTH_MetabolicPath_Reg"/>
</dbReference>
<feature type="domain" description="IclR-ED" evidence="6">
    <location>
        <begin position="128"/>
        <end position="310"/>
    </location>
</feature>
<evidence type="ECO:0000256" key="2">
    <source>
        <dbReference type="ARBA" id="ARBA00023125"/>
    </source>
</evidence>
<dbReference type="GO" id="GO:0003677">
    <property type="term" value="F:DNA binding"/>
    <property type="evidence" value="ECO:0007669"/>
    <property type="project" value="UniProtKB-KW"/>
</dbReference>